<keyword evidence="5" id="KW-1185">Reference proteome</keyword>
<protein>
    <submittedName>
        <fullName evidence="4">Uncharacterized protein</fullName>
    </submittedName>
</protein>
<evidence type="ECO:0000256" key="3">
    <source>
        <dbReference type="SAM" id="MobiDB-lite"/>
    </source>
</evidence>
<proteinExistence type="predicted"/>
<sequence length="219" mass="24341">GPSIPPSRRLSGFRQFSFYEADTTSQSESVNKESTVPERLAKIAVLPPFTGKNLQTQDEIIQRLVQLMITFGDDINVKLTQNPALQQQLQNLNYNLFEKLTSTVQNLVAPSGRAAGSDSPVQQQRIAWVFELTSRLSAITVVHRRTVLQFGTRYIEENHAGWVQQHGGWQTAVRVLSVLENNVPLVSSDGAVRIPVAKNRNQSGEGSSRLDLRSQDISC</sequence>
<dbReference type="Gene3D" id="1.10.437.10">
    <property type="entry name" value="Blc2-like"/>
    <property type="match status" value="1"/>
</dbReference>
<feature type="region of interest" description="Disordered" evidence="3">
    <location>
        <begin position="199"/>
        <end position="219"/>
    </location>
</feature>
<name>A0ABV0TXW5_9TELE</name>
<keyword evidence="2" id="KW-0053">Apoptosis</keyword>
<accession>A0ABV0TXW5</accession>
<dbReference type="InterPro" id="IPR036834">
    <property type="entry name" value="Bcl-2-like_sf"/>
</dbReference>
<evidence type="ECO:0000256" key="2">
    <source>
        <dbReference type="ARBA" id="ARBA00022703"/>
    </source>
</evidence>
<reference evidence="4 5" key="1">
    <citation type="submission" date="2021-06" db="EMBL/GenBank/DDBJ databases">
        <authorList>
            <person name="Palmer J.M."/>
        </authorList>
    </citation>
    <scope>NUCLEOTIDE SEQUENCE [LARGE SCALE GENOMIC DNA]</scope>
    <source>
        <strain evidence="5">if_2019</strain>
        <tissue evidence="4">Muscle</tissue>
    </source>
</reference>
<organism evidence="4 5">
    <name type="scientific">Ilyodon furcidens</name>
    <name type="common">goldbreast splitfin</name>
    <dbReference type="NCBI Taxonomy" id="33524"/>
    <lineage>
        <taxon>Eukaryota</taxon>
        <taxon>Metazoa</taxon>
        <taxon>Chordata</taxon>
        <taxon>Craniata</taxon>
        <taxon>Vertebrata</taxon>
        <taxon>Euteleostomi</taxon>
        <taxon>Actinopterygii</taxon>
        <taxon>Neopterygii</taxon>
        <taxon>Teleostei</taxon>
        <taxon>Neoteleostei</taxon>
        <taxon>Acanthomorphata</taxon>
        <taxon>Ovalentaria</taxon>
        <taxon>Atherinomorphae</taxon>
        <taxon>Cyprinodontiformes</taxon>
        <taxon>Goodeidae</taxon>
        <taxon>Ilyodon</taxon>
    </lineage>
</organism>
<dbReference type="EMBL" id="JAHRIQ010047185">
    <property type="protein sequence ID" value="MEQ2236302.1"/>
    <property type="molecule type" value="Genomic_DNA"/>
</dbReference>
<dbReference type="Proteomes" id="UP001482620">
    <property type="component" value="Unassembled WGS sequence"/>
</dbReference>
<gene>
    <name evidence="4" type="ORF">ILYODFUR_011242</name>
</gene>
<evidence type="ECO:0000313" key="5">
    <source>
        <dbReference type="Proteomes" id="UP001482620"/>
    </source>
</evidence>
<feature type="non-terminal residue" evidence="4">
    <location>
        <position position="1"/>
    </location>
</feature>
<evidence type="ECO:0000313" key="4">
    <source>
        <dbReference type="EMBL" id="MEQ2236302.1"/>
    </source>
</evidence>
<feature type="compositionally biased region" description="Basic and acidic residues" evidence="3">
    <location>
        <begin position="208"/>
        <end position="219"/>
    </location>
</feature>
<dbReference type="SUPFAM" id="SSF56854">
    <property type="entry name" value="Bcl-2 inhibitors of programmed cell death"/>
    <property type="match status" value="1"/>
</dbReference>
<comment type="caution">
    <text evidence="4">The sequence shown here is derived from an EMBL/GenBank/DDBJ whole genome shotgun (WGS) entry which is preliminary data.</text>
</comment>
<dbReference type="PANTHER" id="PTHR14965">
    <property type="entry name" value="SI:CH73-248E21.1"/>
    <property type="match status" value="1"/>
</dbReference>
<keyword evidence="1" id="KW-0597">Phosphoprotein</keyword>
<dbReference type="PANTHER" id="PTHR14965:SF1">
    <property type="entry name" value="APOPTOSIS FACILITATOR BCL-2-LIKE PROTEIN 14"/>
    <property type="match status" value="1"/>
</dbReference>
<evidence type="ECO:0000256" key="1">
    <source>
        <dbReference type="ARBA" id="ARBA00022553"/>
    </source>
</evidence>